<keyword evidence="8" id="KW-1267">Proteomics identification</keyword>
<reference evidence="6" key="2">
    <citation type="submission" date="2019-07" db="EMBL/GenBank/DDBJ databases">
        <authorList>
            <person name="Seetharam A."/>
            <person name="Woodhouse M."/>
            <person name="Cannon E."/>
        </authorList>
    </citation>
    <scope>NUCLEOTIDE SEQUENCE [LARGE SCALE GENOMIC DNA]</scope>
    <source>
        <strain evidence="6">cv. B73</strain>
    </source>
</reference>
<dbReference type="InterPro" id="IPR040079">
    <property type="entry name" value="Glutathione_S-Trfase"/>
</dbReference>
<evidence type="ECO:0000313" key="6">
    <source>
        <dbReference type="EnsemblPlants" id="Zm00001eb002810_P002"/>
    </source>
</evidence>
<comment type="catalytic activity">
    <reaction evidence="4">
        <text>RX + glutathione = an S-substituted glutathione + a halide anion + H(+)</text>
        <dbReference type="Rhea" id="RHEA:16437"/>
        <dbReference type="ChEBI" id="CHEBI:15378"/>
        <dbReference type="ChEBI" id="CHEBI:16042"/>
        <dbReference type="ChEBI" id="CHEBI:17792"/>
        <dbReference type="ChEBI" id="CHEBI:57925"/>
        <dbReference type="ChEBI" id="CHEBI:90779"/>
        <dbReference type="EC" id="2.5.1.18"/>
    </reaction>
</comment>
<keyword evidence="7" id="KW-1185">Reference proteome</keyword>
<dbReference type="GO" id="GO:0006749">
    <property type="term" value="P:glutathione metabolic process"/>
    <property type="evidence" value="ECO:0000318"/>
    <property type="project" value="GO_Central"/>
</dbReference>
<dbReference type="EnsemblPlants" id="Zm00001eb002810_T002">
    <property type="protein sequence ID" value="Zm00001eb002810_P002"/>
    <property type="gene ID" value="Zm00001eb002810"/>
</dbReference>
<feature type="domain" description="GST C-terminal" evidence="5">
    <location>
        <begin position="112"/>
        <end position="241"/>
    </location>
</feature>
<dbReference type="SFLD" id="SFLDG00358">
    <property type="entry name" value="Main_(cytGST)"/>
    <property type="match status" value="1"/>
</dbReference>
<dbReference type="FunFam" id="1.20.1050.10:FF:000004">
    <property type="entry name" value="Glutathione S-transferase F2"/>
    <property type="match status" value="1"/>
</dbReference>
<dbReference type="InParanoid" id="A0A804LD56"/>
<reference evidence="6" key="3">
    <citation type="submission" date="2021-05" db="UniProtKB">
        <authorList>
            <consortium name="EnsemblPlants"/>
        </authorList>
    </citation>
    <scope>IDENTIFICATION</scope>
    <source>
        <strain evidence="6">cv. B73</strain>
    </source>
</reference>
<evidence type="ECO:0000256" key="4">
    <source>
        <dbReference type="ARBA" id="ARBA00047960"/>
    </source>
</evidence>
<evidence type="ECO:0000313" key="7">
    <source>
        <dbReference type="Proteomes" id="UP000007305"/>
    </source>
</evidence>
<dbReference type="FunCoup" id="A0A804LD56">
    <property type="interactions" value="1275"/>
</dbReference>
<dbReference type="SFLD" id="SFLDS00019">
    <property type="entry name" value="Glutathione_Transferase_(cytos"/>
    <property type="match status" value="1"/>
</dbReference>
<dbReference type="InterPro" id="IPR010987">
    <property type="entry name" value="Glutathione-S-Trfase_C-like"/>
</dbReference>
<evidence type="ECO:0000256" key="3">
    <source>
        <dbReference type="ARBA" id="ARBA00022679"/>
    </source>
</evidence>
<protein>
    <recommendedName>
        <fullName evidence="2">glutathione transferase</fullName>
        <ecNumber evidence="2">2.5.1.18</ecNumber>
    </recommendedName>
</protein>
<comment type="similarity">
    <text evidence="1">Belongs to the GST superfamily. Phi family.</text>
</comment>
<evidence type="ECO:0007829" key="8">
    <source>
        <dbReference type="PeptideAtlas" id="A0A804LD56"/>
    </source>
</evidence>
<dbReference type="OrthoDB" id="422574at2759"/>
<dbReference type="Proteomes" id="UP000007305">
    <property type="component" value="Chromosome 1"/>
</dbReference>
<dbReference type="PANTHER" id="PTHR43900">
    <property type="entry name" value="GLUTATHIONE S-TRANSFERASE RHO"/>
    <property type="match status" value="1"/>
</dbReference>
<dbReference type="InterPro" id="IPR034347">
    <property type="entry name" value="GST_Phi_C"/>
</dbReference>
<evidence type="ECO:0000256" key="2">
    <source>
        <dbReference type="ARBA" id="ARBA00012452"/>
    </source>
</evidence>
<organism evidence="6 7">
    <name type="scientific">Zea mays</name>
    <name type="common">Maize</name>
    <dbReference type="NCBI Taxonomy" id="4577"/>
    <lineage>
        <taxon>Eukaryota</taxon>
        <taxon>Viridiplantae</taxon>
        <taxon>Streptophyta</taxon>
        <taxon>Embryophyta</taxon>
        <taxon>Tracheophyta</taxon>
        <taxon>Spermatophyta</taxon>
        <taxon>Magnoliopsida</taxon>
        <taxon>Liliopsida</taxon>
        <taxon>Poales</taxon>
        <taxon>Poaceae</taxon>
        <taxon>PACMAD clade</taxon>
        <taxon>Panicoideae</taxon>
        <taxon>Andropogonodae</taxon>
        <taxon>Andropogoneae</taxon>
        <taxon>Tripsacinae</taxon>
        <taxon>Zea</taxon>
    </lineage>
</organism>
<dbReference type="PROSITE" id="PS50405">
    <property type="entry name" value="GST_CTER"/>
    <property type="match status" value="1"/>
</dbReference>
<dbReference type="GO" id="GO:0004364">
    <property type="term" value="F:glutathione transferase activity"/>
    <property type="evidence" value="ECO:0000318"/>
    <property type="project" value="GO_Central"/>
</dbReference>
<dbReference type="Gene3D" id="1.20.1050.10">
    <property type="match status" value="1"/>
</dbReference>
<reference evidence="7" key="1">
    <citation type="submission" date="2015-12" db="EMBL/GenBank/DDBJ databases">
        <title>Update maize B73 reference genome by single molecule sequencing technologies.</title>
        <authorList>
            <consortium name="Maize Genome Sequencing Project"/>
            <person name="Ware D."/>
        </authorList>
    </citation>
    <scope>NUCLEOTIDE SEQUENCE [LARGE SCALE GENOMIC DNA]</scope>
    <source>
        <strain evidence="7">cv. B73</strain>
    </source>
</reference>
<dbReference type="AlphaFoldDB" id="A0A804LD56"/>
<sequence>MQISLFFSLLSFFRQQRCNKNTDLQLRVQAEMHTFAKGQIAEALGYILGVTSAYACLAGKRKPKRSYYLRRPISLLCVWCSSLTESRAICRYICDQYADSGNQALFGKKEDGAVGRAAIEQWIESEGQSFNPPSLAIIFQLAFAPMMGRTTDLAVVEQNEAKLAKVLDVYDQRLGESQYFAGDDFSLADLVHLPNADFLVNRTSKAGLITERKNLARWWDDVSSRPAWKKVTEMQSTPRPS</sequence>
<dbReference type="GO" id="GO:0043295">
    <property type="term" value="F:glutathione binding"/>
    <property type="evidence" value="ECO:0000318"/>
    <property type="project" value="GO_Central"/>
</dbReference>
<name>A0A804LD56_MAIZE</name>
<gene>
    <name evidence="6" type="primary">LOC541828</name>
</gene>
<dbReference type="Pfam" id="PF00043">
    <property type="entry name" value="GST_C"/>
    <property type="match status" value="1"/>
</dbReference>
<evidence type="ECO:0000259" key="5">
    <source>
        <dbReference type="PROSITE" id="PS50405"/>
    </source>
</evidence>
<dbReference type="GO" id="GO:0005737">
    <property type="term" value="C:cytoplasm"/>
    <property type="evidence" value="ECO:0000318"/>
    <property type="project" value="GO_Central"/>
</dbReference>
<dbReference type="CDD" id="cd03187">
    <property type="entry name" value="GST_C_Phi"/>
    <property type="match status" value="1"/>
</dbReference>
<dbReference type="EC" id="2.5.1.18" evidence="2"/>
<accession>A0A804LD56</accession>
<dbReference type="GO" id="GO:0009636">
    <property type="term" value="P:response to toxic substance"/>
    <property type="evidence" value="ECO:0007669"/>
    <property type="project" value="UniProtKB-ARBA"/>
</dbReference>
<dbReference type="Gramene" id="Zm00001eb002810_T002">
    <property type="protein sequence ID" value="Zm00001eb002810_P002"/>
    <property type="gene ID" value="Zm00001eb002810"/>
</dbReference>
<dbReference type="PANTHER" id="PTHR43900:SF88">
    <property type="entry name" value="GLUTATHIONE TRANSFERASE"/>
    <property type="match status" value="1"/>
</dbReference>
<dbReference type="SUPFAM" id="SSF47616">
    <property type="entry name" value="GST C-terminal domain-like"/>
    <property type="match status" value="1"/>
</dbReference>
<dbReference type="InterPro" id="IPR004046">
    <property type="entry name" value="GST_C"/>
</dbReference>
<dbReference type="InterPro" id="IPR036282">
    <property type="entry name" value="Glutathione-S-Trfase_C_sf"/>
</dbReference>
<keyword evidence="3" id="KW-0808">Transferase</keyword>
<evidence type="ECO:0000256" key="1">
    <source>
        <dbReference type="ARBA" id="ARBA00010128"/>
    </source>
</evidence>
<proteinExistence type="evidence at protein level"/>